<keyword evidence="2" id="KW-0436">Ligase</keyword>
<proteinExistence type="predicted"/>
<accession>A0A2P2LL28</accession>
<dbReference type="GO" id="GO:0016874">
    <property type="term" value="F:ligase activity"/>
    <property type="evidence" value="ECO:0007669"/>
    <property type="project" value="UniProtKB-KW"/>
</dbReference>
<feature type="region of interest" description="Disordered" evidence="1">
    <location>
        <begin position="1"/>
        <end position="23"/>
    </location>
</feature>
<name>A0A2P2LL28_RHIMU</name>
<protein>
    <submittedName>
        <fullName evidence="2">CysteinetRNA ligase isoform X1</fullName>
    </submittedName>
</protein>
<reference evidence="2" key="1">
    <citation type="submission" date="2018-02" db="EMBL/GenBank/DDBJ databases">
        <title>Rhizophora mucronata_Transcriptome.</title>
        <authorList>
            <person name="Meera S.P."/>
            <person name="Sreeshan A."/>
            <person name="Augustine A."/>
        </authorList>
    </citation>
    <scope>NUCLEOTIDE SEQUENCE</scope>
    <source>
        <tissue evidence="2">Leaf</tissue>
    </source>
</reference>
<sequence>MQHSSEQSRFHGGEIQGPFHHHVCQKKSQDKQHSWHCIQYAIQVFQDPMDCPKKVRPSLLPSIMQNQRDFSFLSPQQLAHQIYYLLISDQITFHIPRICLQRSRHPHQCYRHIHSQESA</sequence>
<organism evidence="2">
    <name type="scientific">Rhizophora mucronata</name>
    <name type="common">Asiatic mangrove</name>
    <dbReference type="NCBI Taxonomy" id="61149"/>
    <lineage>
        <taxon>Eukaryota</taxon>
        <taxon>Viridiplantae</taxon>
        <taxon>Streptophyta</taxon>
        <taxon>Embryophyta</taxon>
        <taxon>Tracheophyta</taxon>
        <taxon>Spermatophyta</taxon>
        <taxon>Magnoliopsida</taxon>
        <taxon>eudicotyledons</taxon>
        <taxon>Gunneridae</taxon>
        <taxon>Pentapetalae</taxon>
        <taxon>rosids</taxon>
        <taxon>fabids</taxon>
        <taxon>Malpighiales</taxon>
        <taxon>Rhizophoraceae</taxon>
        <taxon>Rhizophora</taxon>
    </lineage>
</organism>
<dbReference type="EMBL" id="GGEC01038187">
    <property type="protein sequence ID" value="MBX18671.1"/>
    <property type="molecule type" value="Transcribed_RNA"/>
</dbReference>
<dbReference type="AlphaFoldDB" id="A0A2P2LL28"/>
<evidence type="ECO:0000313" key="2">
    <source>
        <dbReference type="EMBL" id="MBX18671.1"/>
    </source>
</evidence>
<evidence type="ECO:0000256" key="1">
    <source>
        <dbReference type="SAM" id="MobiDB-lite"/>
    </source>
</evidence>
<feature type="compositionally biased region" description="Basic and acidic residues" evidence="1">
    <location>
        <begin position="1"/>
        <end position="12"/>
    </location>
</feature>